<proteinExistence type="predicted"/>
<sequence>MPLKKYLSLSAVVNAVDIAVVAVDIAVVDVAVDIAVVVDNAVVDVAVDNAGVDVAVVDVAVDNAVVDVAVVNAVVGVTVQNANRLKTIYSSFLILWKEITDQMMMSASVITRPLIVVTLITSRWINRVVAMDTEAEDGPTTDNGTDFHDDDHQHHGVHLASINFDYVKQPLVITFFLLIVAICKLGDL</sequence>
<accession>A0AAD9MSQ7</accession>
<gene>
    <name evidence="1" type="ORF">LSH36_952g00069</name>
</gene>
<organism evidence="1 2">
    <name type="scientific">Paralvinella palmiformis</name>
    <dbReference type="NCBI Taxonomy" id="53620"/>
    <lineage>
        <taxon>Eukaryota</taxon>
        <taxon>Metazoa</taxon>
        <taxon>Spiralia</taxon>
        <taxon>Lophotrochozoa</taxon>
        <taxon>Annelida</taxon>
        <taxon>Polychaeta</taxon>
        <taxon>Sedentaria</taxon>
        <taxon>Canalipalpata</taxon>
        <taxon>Terebellida</taxon>
        <taxon>Terebelliformia</taxon>
        <taxon>Alvinellidae</taxon>
        <taxon>Paralvinella</taxon>
    </lineage>
</organism>
<evidence type="ECO:0000313" key="1">
    <source>
        <dbReference type="EMBL" id="KAK2142451.1"/>
    </source>
</evidence>
<comment type="caution">
    <text evidence="1">The sequence shown here is derived from an EMBL/GenBank/DDBJ whole genome shotgun (WGS) entry which is preliminary data.</text>
</comment>
<evidence type="ECO:0000313" key="2">
    <source>
        <dbReference type="Proteomes" id="UP001208570"/>
    </source>
</evidence>
<protein>
    <submittedName>
        <fullName evidence="1">Uncharacterized protein</fullName>
    </submittedName>
</protein>
<keyword evidence="2" id="KW-1185">Reference proteome</keyword>
<name>A0AAD9MSQ7_9ANNE</name>
<dbReference type="Proteomes" id="UP001208570">
    <property type="component" value="Unassembled WGS sequence"/>
</dbReference>
<dbReference type="AlphaFoldDB" id="A0AAD9MSQ7"/>
<reference evidence="1" key="1">
    <citation type="journal article" date="2023" name="Mol. Biol. Evol.">
        <title>Third-Generation Sequencing Reveals the Adaptive Role of the Epigenome in Three Deep-Sea Polychaetes.</title>
        <authorList>
            <person name="Perez M."/>
            <person name="Aroh O."/>
            <person name="Sun Y."/>
            <person name="Lan Y."/>
            <person name="Juniper S.K."/>
            <person name="Young C.R."/>
            <person name="Angers B."/>
            <person name="Qian P.Y."/>
        </authorList>
    </citation>
    <scope>NUCLEOTIDE SEQUENCE</scope>
    <source>
        <strain evidence="1">P08H-3</strain>
    </source>
</reference>
<dbReference type="EMBL" id="JAODUP010000952">
    <property type="protein sequence ID" value="KAK2142451.1"/>
    <property type="molecule type" value="Genomic_DNA"/>
</dbReference>